<dbReference type="Proteomes" id="UP000014070">
    <property type="component" value="Chromosome"/>
</dbReference>
<keyword evidence="2" id="KW-1185">Reference proteome</keyword>
<dbReference type="Gene3D" id="3.40.30.10">
    <property type="entry name" value="Glutaredoxin"/>
    <property type="match status" value="1"/>
</dbReference>
<evidence type="ECO:0000313" key="1">
    <source>
        <dbReference type="EMBL" id="AGN26458.1"/>
    </source>
</evidence>
<dbReference type="SUPFAM" id="SSF52833">
    <property type="entry name" value="Thioredoxin-like"/>
    <property type="match status" value="1"/>
</dbReference>
<sequence length="118" mass="13342">MPGATAKRTKIINFLIGRTFEVKMMDRLIYFWGRECPHCAKLHPVVEDASKEIAQPIEQLEVWHSAENAQLMESYSKQVESSCGSGLGVPTLYNEKTGKAICGDRLSKENIIDWANER</sequence>
<dbReference type="KEGG" id="mer:MMINT_11180"/>
<protein>
    <recommendedName>
        <fullName evidence="3">Thioredoxin domain-containing protein</fullName>
    </recommendedName>
</protein>
<evidence type="ECO:0000313" key="2">
    <source>
        <dbReference type="Proteomes" id="UP000014070"/>
    </source>
</evidence>
<reference evidence="1 2" key="1">
    <citation type="journal article" date="2013" name="Genome Announc.">
        <title>Genome sequence of 'Candidatus Methanomassiliicoccus intestinalis' Issoire-Mx1, a third thermoplasmatales-related methanogenic archaeon from human feces.</title>
        <authorList>
            <person name="Borrel G."/>
            <person name="Harris H.M."/>
            <person name="Parisot N."/>
            <person name="Gaci N."/>
            <person name="Tottey W."/>
            <person name="Mihajlovski A."/>
            <person name="Deane J."/>
            <person name="Gribaldo S."/>
            <person name="Bardot O."/>
            <person name="Peyretaillade E."/>
            <person name="Peyret P."/>
            <person name="O'Toole P.W."/>
            <person name="Brugere J.F."/>
        </authorList>
    </citation>
    <scope>NUCLEOTIDE SEQUENCE [LARGE SCALE GENOMIC DNA]</scope>
    <source>
        <strain evidence="1 2">Issoire-Mx1</strain>
    </source>
</reference>
<dbReference type="InterPro" id="IPR036249">
    <property type="entry name" value="Thioredoxin-like_sf"/>
</dbReference>
<accession>R9TAL7</accession>
<gene>
    <name evidence="1" type="ORF">MMINT_11180</name>
</gene>
<dbReference type="HOGENOM" id="CLU_2067684_0_0_2"/>
<evidence type="ECO:0008006" key="3">
    <source>
        <dbReference type="Google" id="ProtNLM"/>
    </source>
</evidence>
<organism evidence="1 2">
    <name type="scientific">Methanomassiliicoccus intestinalis (strain Issoire-Mx1)</name>
    <dbReference type="NCBI Taxonomy" id="1295009"/>
    <lineage>
        <taxon>Archaea</taxon>
        <taxon>Methanobacteriati</taxon>
        <taxon>Thermoplasmatota</taxon>
        <taxon>Thermoplasmata</taxon>
        <taxon>Methanomassiliicoccales</taxon>
        <taxon>Methanomassiliicoccaceae</taxon>
        <taxon>Methanomassiliicoccus</taxon>
    </lineage>
</organism>
<dbReference type="InParanoid" id="R9TAL7"/>
<dbReference type="AlphaFoldDB" id="R9TAL7"/>
<dbReference type="STRING" id="1295009.MMINT_11180"/>
<name>R9TAL7_METII</name>
<dbReference type="CDD" id="cd01659">
    <property type="entry name" value="TRX_superfamily"/>
    <property type="match status" value="1"/>
</dbReference>
<proteinExistence type="predicted"/>
<dbReference type="EMBL" id="CP005934">
    <property type="protein sequence ID" value="AGN26458.1"/>
    <property type="molecule type" value="Genomic_DNA"/>
</dbReference>